<dbReference type="AlphaFoldDB" id="A0A2U8W217"/>
<dbReference type="EMBL" id="CP029550">
    <property type="protein sequence ID" value="AWN40133.1"/>
    <property type="molecule type" value="Genomic_DNA"/>
</dbReference>
<gene>
    <name evidence="2" type="ORF">DK389_05745</name>
</gene>
<feature type="signal peptide" evidence="1">
    <location>
        <begin position="1"/>
        <end position="23"/>
    </location>
</feature>
<proteinExistence type="predicted"/>
<reference evidence="3" key="1">
    <citation type="submission" date="2018-05" db="EMBL/GenBank/DDBJ databases">
        <title>Complete Genome Sequence of Methylobacterium sp. 17SD2-17.</title>
        <authorList>
            <person name="Srinivasan S."/>
        </authorList>
    </citation>
    <scope>NUCLEOTIDE SEQUENCE [LARGE SCALE GENOMIC DNA]</scope>
    <source>
        <strain evidence="3">17SD2-17</strain>
    </source>
</reference>
<keyword evidence="1" id="KW-0732">Signal</keyword>
<accession>A0A2U8W217</accession>
<dbReference type="KEGG" id="mets:DK389_05745"/>
<evidence type="ECO:0000313" key="2">
    <source>
        <dbReference type="EMBL" id="AWN40133.1"/>
    </source>
</evidence>
<dbReference type="Gene3D" id="3.30.565.40">
    <property type="entry name" value="Fervidobacterium nodosum Rt17-B1 like"/>
    <property type="match status" value="1"/>
</dbReference>
<dbReference type="Proteomes" id="UP000245926">
    <property type="component" value="Chromosome"/>
</dbReference>
<dbReference type="OrthoDB" id="7201222at2"/>
<sequence length="260" mass="27561">MNRLFQLFAAVTLLAAIVSSASAADRPVHLRVPPDVSKNLASMPQIVNPTDEAELRINAALRRLDASVRKAALECKAEGGANSSWERNINVPMRGPRFLSFEITDNVFCGGAHPNVSTMAIVYDLATGAPVVWTMLLPPSLTGKAVLAAGADGTKMVTLASRMLHALYLEGYRPMAGDAKIDEADKECRDAVTNWSGDAPPMMAWLDAKAGGLAVQFDLPHAVQACADAVVIPVATLWQEGAQAVLIDAIEPAHGKPTTP</sequence>
<feature type="chain" id="PRO_5016014513" evidence="1">
    <location>
        <begin position="24"/>
        <end position="260"/>
    </location>
</feature>
<evidence type="ECO:0000256" key="1">
    <source>
        <dbReference type="SAM" id="SignalP"/>
    </source>
</evidence>
<name>A0A2U8W217_9HYPH</name>
<keyword evidence="3" id="KW-1185">Reference proteome</keyword>
<protein>
    <submittedName>
        <fullName evidence="2">Uncharacterized protein</fullName>
    </submittedName>
</protein>
<evidence type="ECO:0000313" key="3">
    <source>
        <dbReference type="Proteomes" id="UP000245926"/>
    </source>
</evidence>
<organism evidence="2 3">
    <name type="scientific">Methylobacterium durans</name>
    <dbReference type="NCBI Taxonomy" id="2202825"/>
    <lineage>
        <taxon>Bacteria</taxon>
        <taxon>Pseudomonadati</taxon>
        <taxon>Pseudomonadota</taxon>
        <taxon>Alphaproteobacteria</taxon>
        <taxon>Hyphomicrobiales</taxon>
        <taxon>Methylobacteriaceae</taxon>
        <taxon>Methylobacterium</taxon>
    </lineage>
</organism>